<dbReference type="AlphaFoldDB" id="A0A9W5Y8Y3"/>
<keyword evidence="4" id="KW-1185">Reference proteome</keyword>
<dbReference type="CDD" id="cd00093">
    <property type="entry name" value="HTH_XRE"/>
    <property type="match status" value="1"/>
</dbReference>
<evidence type="ECO:0000259" key="2">
    <source>
        <dbReference type="PROSITE" id="PS50943"/>
    </source>
</evidence>
<feature type="domain" description="HTH cro/C1-type" evidence="2">
    <location>
        <begin position="7"/>
        <end position="61"/>
    </location>
</feature>
<evidence type="ECO:0000313" key="4">
    <source>
        <dbReference type="Proteomes" id="UP001144256"/>
    </source>
</evidence>
<organism evidence="3 4">
    <name type="scientific">Vallitalea longa</name>
    <dbReference type="NCBI Taxonomy" id="2936439"/>
    <lineage>
        <taxon>Bacteria</taxon>
        <taxon>Bacillati</taxon>
        <taxon>Bacillota</taxon>
        <taxon>Clostridia</taxon>
        <taxon>Lachnospirales</taxon>
        <taxon>Vallitaleaceae</taxon>
        <taxon>Vallitalea</taxon>
    </lineage>
</organism>
<protein>
    <recommendedName>
        <fullName evidence="2">HTH cro/C1-type domain-containing protein</fullName>
    </recommendedName>
</protein>
<accession>A0A9W5Y8Y3</accession>
<gene>
    <name evidence="3" type="ORF">SH1V18_15320</name>
</gene>
<sequence>MHFNEKLRKLRKTKELSQSMLSKLTKIPQTTISDWETNKTSPDLKQLKMLCDVLEVSIIQLLDDVT</sequence>
<evidence type="ECO:0000256" key="1">
    <source>
        <dbReference type="ARBA" id="ARBA00023125"/>
    </source>
</evidence>
<reference evidence="3" key="1">
    <citation type="submission" date="2022-06" db="EMBL/GenBank/DDBJ databases">
        <title>Vallitalea longa sp. nov., an anaerobic bacterium isolated from marine sediment.</title>
        <authorList>
            <person name="Hirano S."/>
            <person name="Terahara T."/>
            <person name="Mori K."/>
            <person name="Hamada M."/>
            <person name="Matsumoto R."/>
            <person name="Kobayashi T."/>
        </authorList>
    </citation>
    <scope>NUCLEOTIDE SEQUENCE</scope>
    <source>
        <strain evidence="3">SH18-1</strain>
    </source>
</reference>
<comment type="caution">
    <text evidence="3">The sequence shown here is derived from an EMBL/GenBank/DDBJ whole genome shotgun (WGS) entry which is preliminary data.</text>
</comment>
<dbReference type="SUPFAM" id="SSF47413">
    <property type="entry name" value="lambda repressor-like DNA-binding domains"/>
    <property type="match status" value="1"/>
</dbReference>
<dbReference type="RefSeq" id="WP_281814153.1">
    <property type="nucleotide sequence ID" value="NZ_BRLB01000002.1"/>
</dbReference>
<dbReference type="PANTHER" id="PTHR46558">
    <property type="entry name" value="TRACRIPTIONAL REGULATORY PROTEIN-RELATED-RELATED"/>
    <property type="match status" value="1"/>
</dbReference>
<dbReference type="Proteomes" id="UP001144256">
    <property type="component" value="Unassembled WGS sequence"/>
</dbReference>
<dbReference type="GO" id="GO:0003677">
    <property type="term" value="F:DNA binding"/>
    <property type="evidence" value="ECO:0007669"/>
    <property type="project" value="UniProtKB-KW"/>
</dbReference>
<dbReference type="Gene3D" id="1.10.260.40">
    <property type="entry name" value="lambda repressor-like DNA-binding domains"/>
    <property type="match status" value="1"/>
</dbReference>
<dbReference type="PROSITE" id="PS50943">
    <property type="entry name" value="HTH_CROC1"/>
    <property type="match status" value="1"/>
</dbReference>
<dbReference type="InterPro" id="IPR001387">
    <property type="entry name" value="Cro/C1-type_HTH"/>
</dbReference>
<dbReference type="EMBL" id="BRLB01000002">
    <property type="protein sequence ID" value="GKX29052.1"/>
    <property type="molecule type" value="Genomic_DNA"/>
</dbReference>
<evidence type="ECO:0000313" key="3">
    <source>
        <dbReference type="EMBL" id="GKX29052.1"/>
    </source>
</evidence>
<dbReference type="Pfam" id="PF01381">
    <property type="entry name" value="HTH_3"/>
    <property type="match status" value="1"/>
</dbReference>
<dbReference type="PANTHER" id="PTHR46558:SF11">
    <property type="entry name" value="HTH-TYPE TRANSCRIPTIONAL REGULATOR XRE"/>
    <property type="match status" value="1"/>
</dbReference>
<dbReference type="SMART" id="SM00530">
    <property type="entry name" value="HTH_XRE"/>
    <property type="match status" value="1"/>
</dbReference>
<dbReference type="InterPro" id="IPR010982">
    <property type="entry name" value="Lambda_DNA-bd_dom_sf"/>
</dbReference>
<proteinExistence type="predicted"/>
<name>A0A9W5Y8Y3_9FIRM</name>
<keyword evidence="1" id="KW-0238">DNA-binding</keyword>